<proteinExistence type="predicted"/>
<dbReference type="Pfam" id="PF08665">
    <property type="entry name" value="PglZ"/>
    <property type="match status" value="1"/>
</dbReference>
<dbReference type="PATRIC" id="fig|2234.7.peg.728"/>
<evidence type="ECO:0000313" key="2">
    <source>
        <dbReference type="EMBL" id="KUK07753.1"/>
    </source>
</evidence>
<dbReference type="Pfam" id="PF25263">
    <property type="entry name" value="DUF7863"/>
    <property type="match status" value="1"/>
</dbReference>
<feature type="domain" description="DUF7863" evidence="1">
    <location>
        <begin position="247"/>
        <end position="404"/>
    </location>
</feature>
<evidence type="ECO:0000259" key="1">
    <source>
        <dbReference type="Pfam" id="PF25263"/>
    </source>
</evidence>
<dbReference type="NCBIfam" id="NF033445">
    <property type="entry name" value="BREX_PglZ_4"/>
    <property type="match status" value="1"/>
</dbReference>
<dbReference type="EMBL" id="LGEX01000001">
    <property type="protein sequence ID" value="KUK07753.1"/>
    <property type="molecule type" value="Genomic_DNA"/>
</dbReference>
<reference evidence="3" key="1">
    <citation type="journal article" date="2015" name="MBio">
        <title>Genome-Resolved Metagenomic Analysis Reveals Roles for Candidate Phyla and Other Microbial Community Members in Biogeochemical Transformations in Oil Reservoirs.</title>
        <authorList>
            <person name="Hu P."/>
            <person name="Tom L."/>
            <person name="Singh A."/>
            <person name="Thomas B.C."/>
            <person name="Baker B.J."/>
            <person name="Piceno Y.M."/>
            <person name="Andersen G.L."/>
            <person name="Banfield J.F."/>
        </authorList>
    </citation>
    <scope>NUCLEOTIDE SEQUENCE [LARGE SCALE GENOMIC DNA]</scope>
</reference>
<dbReference type="Proteomes" id="UP000054015">
    <property type="component" value="Unassembled WGS sequence"/>
</dbReference>
<name>A0A101E2H9_ARCFL</name>
<protein>
    <recommendedName>
        <fullName evidence="1">DUF7863 domain-containing protein</fullName>
    </recommendedName>
</protein>
<comment type="caution">
    <text evidence="2">The sequence shown here is derived from an EMBL/GenBank/DDBJ whole genome shotgun (WGS) entry which is preliminary data.</text>
</comment>
<gene>
    <name evidence="2" type="ORF">XD48_0088</name>
</gene>
<sequence>MSNDEIFAKFNSFRNVTELLDELKKDLEKRTLGRFPVRYILSENLNTWGKLLSSLKNFVDEVIYFSDFCFSNDTYPNMEKALNIAKKLSKDGKKILLLPLGELLRIDPKIEERIYELLDFQTIPGFGRIYVPLYGLTTQISEIWRSYLDKERHIAPYLIEDFEKDAINAWIVKDENYLQVELEGVSVVKGFKEYLKLWELGEVPSKVVIYSKLMQHLVNVPIVGQVNVTLLKSPKEFIHQILRVYTPIEYLETESSYWVQLLEELSSKNKVKSFTDYLRKKFNVIRFSTELIDKWRSLNDFEKWLLFYWIKQELKNTNSYLHHAIKNTRSFLDFEKTVWLSVFQLPEITPEHIRERVDLIKKLNIKTPPIEYSIELEKMDDPLKKLKVLSGITILEKIEIIKCIGSCLKQGGEIVELSEIIKTTFPDFYYYLSFPDLGDPFLNKYFQCYINSKVRNELTEELKDLVRSAAERNIIWKFPSRNSLLEKFKKYPQFWIDGMGVEWIGLVKQLIEDKYQDNIEVLIELARANLPTTTEYNKVPEGVEMHRCLDQIFHKNDYKYPESLIEEIECIKSALEKALLALNEYSGVIITSDHGATRFSGWDDNKIKLPCEAIIERNGRYAITSEELEEGIDYYIEKSEDGNYLISKDHRVFEGGRKVPGELHGGATLEEVLIPVILVRRSKPISLNINIVKSKLPAYNPVLRIVISPPVDRVNLRILSKNILGKKIDDVTWEFNLKQLKLKPGIYSATVEVQSKKEKIEIEIESGMKEEELL</sequence>
<dbReference type="InterPro" id="IPR057185">
    <property type="entry name" value="DUF7863"/>
</dbReference>
<accession>A0A101E2H9</accession>
<evidence type="ECO:0000313" key="3">
    <source>
        <dbReference type="Proteomes" id="UP000054015"/>
    </source>
</evidence>
<dbReference type="AlphaFoldDB" id="A0A101E2H9"/>
<organism evidence="2 3">
    <name type="scientific">Archaeoglobus fulgidus</name>
    <dbReference type="NCBI Taxonomy" id="2234"/>
    <lineage>
        <taxon>Archaea</taxon>
        <taxon>Methanobacteriati</taxon>
        <taxon>Methanobacteriota</taxon>
        <taxon>Archaeoglobi</taxon>
        <taxon>Archaeoglobales</taxon>
        <taxon>Archaeoglobaceae</taxon>
        <taxon>Archaeoglobus</taxon>
    </lineage>
</organism>